<proteinExistence type="predicted"/>
<reference evidence="1 2" key="1">
    <citation type="submission" date="2020-02" db="EMBL/GenBank/DDBJ databases">
        <title>Comparative genome analysis reveals the metabolism and evolution of the thermophilic archaeal genus Metallosphaera.</title>
        <authorList>
            <person name="Jiang C."/>
        </authorList>
    </citation>
    <scope>NUCLEOTIDE SEQUENCE [LARGE SCALE GENOMIC DNA]</scope>
    <source>
        <strain evidence="1 2">Ric-A</strain>
    </source>
</reference>
<dbReference type="KEGG" id="mten:GWK48_07810"/>
<organism evidence="1 2">
    <name type="scientific">Metallosphaera tengchongensis</name>
    <dbReference type="NCBI Taxonomy" id="1532350"/>
    <lineage>
        <taxon>Archaea</taxon>
        <taxon>Thermoproteota</taxon>
        <taxon>Thermoprotei</taxon>
        <taxon>Sulfolobales</taxon>
        <taxon>Sulfolobaceae</taxon>
        <taxon>Metallosphaera</taxon>
    </lineage>
</organism>
<evidence type="ECO:0000313" key="2">
    <source>
        <dbReference type="Proteomes" id="UP000509301"/>
    </source>
</evidence>
<dbReference type="Proteomes" id="UP000509301">
    <property type="component" value="Chromosome"/>
</dbReference>
<dbReference type="GeneID" id="55641844"/>
<keyword evidence="2" id="KW-1185">Reference proteome</keyword>
<name>A0A6N0NU95_9CREN</name>
<evidence type="ECO:0000313" key="1">
    <source>
        <dbReference type="EMBL" id="QKR00292.1"/>
    </source>
</evidence>
<dbReference type="RefSeq" id="WP_174631136.1">
    <property type="nucleotide sequence ID" value="NZ_CP049074.1"/>
</dbReference>
<sequence>MLLKDGKRFLKVTLQKSWKKPEAKDGVAVDANMAEVVVGKDDRYFRVPIRQDHAHYYKSLAEDLQKEDEKR</sequence>
<dbReference type="AlphaFoldDB" id="A0A6N0NU95"/>
<protein>
    <submittedName>
        <fullName evidence="1">Uncharacterized protein</fullName>
    </submittedName>
</protein>
<dbReference type="EMBL" id="CP049074">
    <property type="protein sequence ID" value="QKR00292.1"/>
    <property type="molecule type" value="Genomic_DNA"/>
</dbReference>
<gene>
    <name evidence="1" type="ORF">GWK48_07810</name>
</gene>
<accession>A0A6N0NU95</accession>
<dbReference type="OrthoDB" id="42545at2157"/>